<dbReference type="GO" id="GO:0007234">
    <property type="term" value="P:osmosensory signaling via phosphorelay pathway"/>
    <property type="evidence" value="ECO:0007669"/>
    <property type="project" value="TreeGrafter"/>
</dbReference>
<evidence type="ECO:0000259" key="14">
    <source>
        <dbReference type="PROSITE" id="PS50109"/>
    </source>
</evidence>
<evidence type="ECO:0000256" key="13">
    <source>
        <dbReference type="SAM" id="Coils"/>
    </source>
</evidence>
<dbReference type="Pfam" id="PF02518">
    <property type="entry name" value="HATPase_c"/>
    <property type="match status" value="1"/>
</dbReference>
<protein>
    <recommendedName>
        <fullName evidence="3">histidine kinase</fullName>
        <ecNumber evidence="3">2.7.13.3</ecNumber>
    </recommendedName>
</protein>
<dbReference type="InterPro" id="IPR003594">
    <property type="entry name" value="HATPase_dom"/>
</dbReference>
<keyword evidence="9" id="KW-0067">ATP-binding</keyword>
<accession>A0A1M4YFQ1</accession>
<dbReference type="CDD" id="cd00075">
    <property type="entry name" value="HATPase"/>
    <property type="match status" value="1"/>
</dbReference>
<dbReference type="PANTHER" id="PTHR42878:SF7">
    <property type="entry name" value="SENSOR HISTIDINE KINASE GLRK"/>
    <property type="match status" value="1"/>
</dbReference>
<keyword evidence="5" id="KW-0808">Transferase</keyword>
<dbReference type="NCBIfam" id="TIGR00229">
    <property type="entry name" value="sensory_box"/>
    <property type="match status" value="2"/>
</dbReference>
<dbReference type="FunFam" id="3.30.565.10:FF:000037">
    <property type="entry name" value="Hybrid sensor histidine kinase/response regulator"/>
    <property type="match status" value="1"/>
</dbReference>
<dbReference type="PROSITE" id="PS50112">
    <property type="entry name" value="PAS"/>
    <property type="match status" value="2"/>
</dbReference>
<gene>
    <name evidence="17" type="ORF">SAMN02745131_01704</name>
</gene>
<sequence>MLDEKIHIDRESYRLLVQSVEDCAIFMIDVSGHIISWNKGAENIKGYTASEVIGKHISIFYTPDELENDEPERNLQLARELGQFEVEGLRVRKDGSKFWASVVFTALRDPQGKLVGFGKVTRDITRRHKAEEEIKRLNAQLENRLQKSQSETSYYKYAIDESSIVAITDQKGVIKHVNENFCKISKYAPEELMGQDHRIINSGYHSKEFIRDLWVTIANGRIWRGELKNKAKDGSFYWVDTTIVPFLDEKSKPYQYLAIRSDITQRKLAEEEILQINADLENKVTERTLELTEALKREQELSEMKSRFVSLASHEFRTPLSAILSSISLVDHYKTTEQEEKRKKHIDRIKASVRNLTDILDDFLSLDKLEQGKTEVICQEISLPEFIKDIVEEMEGMVRKKNQNIHVNFNGPGEVYQDKKILRNILLNLLSNAVKYSPEGKDIYVEVDEKGDQAIFSVRDEGIGIPEEAQKELFGKFFRASNAYAIQGTGLGLNIVKKYVELLGGDISFVSKENEGSTFTVEIPKVND</sequence>
<dbReference type="InterPro" id="IPR000014">
    <property type="entry name" value="PAS"/>
</dbReference>
<dbReference type="SMART" id="SM00387">
    <property type="entry name" value="HATPase_c"/>
    <property type="match status" value="1"/>
</dbReference>
<dbReference type="SUPFAM" id="SSF55874">
    <property type="entry name" value="ATPase domain of HSP90 chaperone/DNA topoisomerase II/histidine kinase"/>
    <property type="match status" value="1"/>
</dbReference>
<dbReference type="CDD" id="cd00130">
    <property type="entry name" value="PAS"/>
    <property type="match status" value="2"/>
</dbReference>
<dbReference type="PRINTS" id="PR00344">
    <property type="entry name" value="BCTRLSENSOR"/>
</dbReference>
<dbReference type="EC" id="2.7.13.3" evidence="3"/>
<evidence type="ECO:0000256" key="5">
    <source>
        <dbReference type="ARBA" id="ARBA00022679"/>
    </source>
</evidence>
<dbReference type="InterPro" id="IPR035965">
    <property type="entry name" value="PAS-like_dom_sf"/>
</dbReference>
<dbReference type="Gene3D" id="1.10.287.130">
    <property type="match status" value="1"/>
</dbReference>
<comment type="catalytic activity">
    <reaction evidence="1">
        <text>ATP + protein L-histidine = ADP + protein N-phospho-L-histidine.</text>
        <dbReference type="EC" id="2.7.13.3"/>
    </reaction>
</comment>
<dbReference type="InterPro" id="IPR005467">
    <property type="entry name" value="His_kinase_dom"/>
</dbReference>
<dbReference type="InterPro" id="IPR000700">
    <property type="entry name" value="PAS-assoc_C"/>
</dbReference>
<keyword evidence="7" id="KW-0547">Nucleotide-binding</keyword>
<evidence type="ECO:0000313" key="17">
    <source>
        <dbReference type="EMBL" id="SHF04498.1"/>
    </source>
</evidence>
<dbReference type="STRING" id="1121884.SAMN02745131_01704"/>
<dbReference type="RefSeq" id="WP_072834901.1">
    <property type="nucleotide sequence ID" value="NZ_FQUU01000005.1"/>
</dbReference>
<dbReference type="PROSITE" id="PS50113">
    <property type="entry name" value="PAC"/>
    <property type="match status" value="2"/>
</dbReference>
<evidence type="ECO:0000256" key="11">
    <source>
        <dbReference type="ARBA" id="ARBA00023012"/>
    </source>
</evidence>
<evidence type="ECO:0000256" key="9">
    <source>
        <dbReference type="ARBA" id="ARBA00022840"/>
    </source>
</evidence>
<keyword evidence="18" id="KW-1185">Reference proteome</keyword>
<feature type="domain" description="Histidine kinase" evidence="14">
    <location>
        <begin position="311"/>
        <end position="527"/>
    </location>
</feature>
<dbReference type="GO" id="GO:0030295">
    <property type="term" value="F:protein kinase activator activity"/>
    <property type="evidence" value="ECO:0007669"/>
    <property type="project" value="TreeGrafter"/>
</dbReference>
<dbReference type="InterPro" id="IPR003661">
    <property type="entry name" value="HisK_dim/P_dom"/>
</dbReference>
<reference evidence="17 18" key="1">
    <citation type="submission" date="2016-11" db="EMBL/GenBank/DDBJ databases">
        <authorList>
            <person name="Jaros S."/>
            <person name="Januszkiewicz K."/>
            <person name="Wedrychowicz H."/>
        </authorList>
    </citation>
    <scope>NUCLEOTIDE SEQUENCE [LARGE SCALE GENOMIC DNA]</scope>
    <source>
        <strain evidence="17 18">DSM 18119</strain>
    </source>
</reference>
<evidence type="ECO:0000256" key="1">
    <source>
        <dbReference type="ARBA" id="ARBA00000085"/>
    </source>
</evidence>
<dbReference type="SUPFAM" id="SSF55785">
    <property type="entry name" value="PYP-like sensor domain (PAS domain)"/>
    <property type="match status" value="2"/>
</dbReference>
<dbReference type="OrthoDB" id="9808408at2"/>
<keyword evidence="10" id="KW-1133">Transmembrane helix</keyword>
<dbReference type="Pfam" id="PF00512">
    <property type="entry name" value="HisKA"/>
    <property type="match status" value="1"/>
</dbReference>
<evidence type="ECO:0000256" key="8">
    <source>
        <dbReference type="ARBA" id="ARBA00022777"/>
    </source>
</evidence>
<proteinExistence type="predicted"/>
<dbReference type="SMART" id="SM00388">
    <property type="entry name" value="HisKA"/>
    <property type="match status" value="1"/>
</dbReference>
<evidence type="ECO:0000256" key="3">
    <source>
        <dbReference type="ARBA" id="ARBA00012438"/>
    </source>
</evidence>
<dbReference type="GO" id="GO:0000155">
    <property type="term" value="F:phosphorelay sensor kinase activity"/>
    <property type="evidence" value="ECO:0007669"/>
    <property type="project" value="InterPro"/>
</dbReference>
<dbReference type="GO" id="GO:0000156">
    <property type="term" value="F:phosphorelay response regulator activity"/>
    <property type="evidence" value="ECO:0007669"/>
    <property type="project" value="TreeGrafter"/>
</dbReference>
<name>A0A1M4YFQ1_9BACT</name>
<dbReference type="Proteomes" id="UP000184048">
    <property type="component" value="Unassembled WGS sequence"/>
</dbReference>
<keyword evidence="4" id="KW-0597">Phosphoprotein</keyword>
<dbReference type="PANTHER" id="PTHR42878">
    <property type="entry name" value="TWO-COMPONENT HISTIDINE KINASE"/>
    <property type="match status" value="1"/>
</dbReference>
<evidence type="ECO:0000256" key="10">
    <source>
        <dbReference type="ARBA" id="ARBA00022989"/>
    </source>
</evidence>
<keyword evidence="8" id="KW-0418">Kinase</keyword>
<dbReference type="InterPro" id="IPR001610">
    <property type="entry name" value="PAC"/>
</dbReference>
<evidence type="ECO:0000259" key="15">
    <source>
        <dbReference type="PROSITE" id="PS50112"/>
    </source>
</evidence>
<dbReference type="SUPFAM" id="SSF47384">
    <property type="entry name" value="Homodimeric domain of signal transducing histidine kinase"/>
    <property type="match status" value="1"/>
</dbReference>
<dbReference type="PROSITE" id="PS50109">
    <property type="entry name" value="HIS_KIN"/>
    <property type="match status" value="1"/>
</dbReference>
<evidence type="ECO:0000256" key="2">
    <source>
        <dbReference type="ARBA" id="ARBA00004141"/>
    </source>
</evidence>
<dbReference type="GO" id="GO:0016020">
    <property type="term" value="C:membrane"/>
    <property type="evidence" value="ECO:0007669"/>
    <property type="project" value="UniProtKB-SubCell"/>
</dbReference>
<dbReference type="EMBL" id="FQUU01000005">
    <property type="protein sequence ID" value="SHF04498.1"/>
    <property type="molecule type" value="Genomic_DNA"/>
</dbReference>
<feature type="coiled-coil region" evidence="13">
    <location>
        <begin position="120"/>
        <end position="151"/>
    </location>
</feature>
<keyword evidence="12" id="KW-0472">Membrane</keyword>
<organism evidence="17 18">
    <name type="scientific">Flavisolibacter ginsengisoli DSM 18119</name>
    <dbReference type="NCBI Taxonomy" id="1121884"/>
    <lineage>
        <taxon>Bacteria</taxon>
        <taxon>Pseudomonadati</taxon>
        <taxon>Bacteroidota</taxon>
        <taxon>Chitinophagia</taxon>
        <taxon>Chitinophagales</taxon>
        <taxon>Chitinophagaceae</taxon>
        <taxon>Flavisolibacter</taxon>
    </lineage>
</organism>
<feature type="domain" description="PAC" evidence="16">
    <location>
        <begin position="223"/>
        <end position="275"/>
    </location>
</feature>
<evidence type="ECO:0000256" key="12">
    <source>
        <dbReference type="ARBA" id="ARBA00023136"/>
    </source>
</evidence>
<feature type="domain" description="PAC" evidence="16">
    <location>
        <begin position="84"/>
        <end position="136"/>
    </location>
</feature>
<evidence type="ECO:0000256" key="6">
    <source>
        <dbReference type="ARBA" id="ARBA00022692"/>
    </source>
</evidence>
<keyword evidence="6" id="KW-0812">Transmembrane</keyword>
<dbReference type="GO" id="GO:0005524">
    <property type="term" value="F:ATP binding"/>
    <property type="evidence" value="ECO:0007669"/>
    <property type="project" value="UniProtKB-KW"/>
</dbReference>
<dbReference type="SMART" id="SM00086">
    <property type="entry name" value="PAC"/>
    <property type="match status" value="2"/>
</dbReference>
<comment type="subcellular location">
    <subcellularLocation>
        <location evidence="2">Membrane</location>
        <topology evidence="2">Multi-pass membrane protein</topology>
    </subcellularLocation>
</comment>
<evidence type="ECO:0000256" key="4">
    <source>
        <dbReference type="ARBA" id="ARBA00022553"/>
    </source>
</evidence>
<evidence type="ECO:0000256" key="7">
    <source>
        <dbReference type="ARBA" id="ARBA00022741"/>
    </source>
</evidence>
<feature type="domain" description="PAS" evidence="15">
    <location>
        <begin position="151"/>
        <end position="195"/>
    </location>
</feature>
<keyword evidence="13" id="KW-0175">Coiled coil</keyword>
<feature type="domain" description="PAS" evidence="15">
    <location>
        <begin position="9"/>
        <end position="67"/>
    </location>
</feature>
<dbReference type="InterPro" id="IPR050351">
    <property type="entry name" value="BphY/WalK/GraS-like"/>
</dbReference>
<evidence type="ECO:0000259" key="16">
    <source>
        <dbReference type="PROSITE" id="PS50113"/>
    </source>
</evidence>
<dbReference type="Pfam" id="PF13426">
    <property type="entry name" value="PAS_9"/>
    <property type="match status" value="2"/>
</dbReference>
<dbReference type="AlphaFoldDB" id="A0A1M4YFQ1"/>
<keyword evidence="11" id="KW-0902">Two-component regulatory system</keyword>
<dbReference type="InterPro" id="IPR036890">
    <property type="entry name" value="HATPase_C_sf"/>
</dbReference>
<dbReference type="InterPro" id="IPR036097">
    <property type="entry name" value="HisK_dim/P_sf"/>
</dbReference>
<evidence type="ECO:0000313" key="18">
    <source>
        <dbReference type="Proteomes" id="UP000184048"/>
    </source>
</evidence>
<dbReference type="CDD" id="cd00082">
    <property type="entry name" value="HisKA"/>
    <property type="match status" value="1"/>
</dbReference>
<dbReference type="SMART" id="SM00091">
    <property type="entry name" value="PAS"/>
    <property type="match status" value="2"/>
</dbReference>
<dbReference type="Gene3D" id="3.30.565.10">
    <property type="entry name" value="Histidine kinase-like ATPase, C-terminal domain"/>
    <property type="match status" value="1"/>
</dbReference>
<dbReference type="Gene3D" id="3.30.450.20">
    <property type="entry name" value="PAS domain"/>
    <property type="match status" value="2"/>
</dbReference>
<dbReference type="InterPro" id="IPR004358">
    <property type="entry name" value="Sig_transdc_His_kin-like_C"/>
</dbReference>